<sequence length="95" mass="11011">MHNVTVIYAENPIPPASLFRPIRSGVSLSFMREDGKLFCATVGHFKNATTGNPVEDCRWGWFHDGEWQWSEREIYHVKKYDLALDPEFVTRALAR</sequence>
<dbReference type="EMBL" id="PPTP01000001">
    <property type="protein sequence ID" value="RDB57297.1"/>
    <property type="molecule type" value="Genomic_DNA"/>
</dbReference>
<keyword evidence="2" id="KW-1185">Reference proteome</keyword>
<reference evidence="1 2" key="1">
    <citation type="journal article" date="2018" name="Elife">
        <title>Discovery and characterization of a prevalent human gut bacterial enzyme sufficient for the inactivation of a family of plant toxins.</title>
        <authorList>
            <person name="Koppel N."/>
            <person name="Bisanz J.E."/>
            <person name="Pandelia M.E."/>
            <person name="Turnbaugh P.J."/>
            <person name="Balskus E.P."/>
        </authorList>
    </citation>
    <scope>NUCLEOTIDE SEQUENCE [LARGE SCALE GENOMIC DNA]</scope>
    <source>
        <strain evidence="2">anaerobia AP69FAA</strain>
    </source>
</reference>
<dbReference type="OrthoDB" id="275232at2"/>
<evidence type="ECO:0000313" key="1">
    <source>
        <dbReference type="EMBL" id="RDB57297.1"/>
    </source>
</evidence>
<protein>
    <submittedName>
        <fullName evidence="1">Uncharacterized protein</fullName>
    </submittedName>
</protein>
<dbReference type="AlphaFoldDB" id="A0A369LF83"/>
<dbReference type="Proteomes" id="UP000253792">
    <property type="component" value="Unassembled WGS sequence"/>
</dbReference>
<gene>
    <name evidence="1" type="ORF">C1880_00255</name>
</gene>
<dbReference type="RefSeq" id="WP_114619859.1">
    <property type="nucleotide sequence ID" value="NZ_PPTP01000001.1"/>
</dbReference>
<evidence type="ECO:0000313" key="2">
    <source>
        <dbReference type="Proteomes" id="UP000253792"/>
    </source>
</evidence>
<organism evidence="1 2">
    <name type="scientific">Senegalimassilia anaerobia</name>
    <dbReference type="NCBI Taxonomy" id="1473216"/>
    <lineage>
        <taxon>Bacteria</taxon>
        <taxon>Bacillati</taxon>
        <taxon>Actinomycetota</taxon>
        <taxon>Coriobacteriia</taxon>
        <taxon>Coriobacteriales</taxon>
        <taxon>Coriobacteriaceae</taxon>
        <taxon>Senegalimassilia</taxon>
    </lineage>
</organism>
<comment type="caution">
    <text evidence="1">The sequence shown here is derived from an EMBL/GenBank/DDBJ whole genome shotgun (WGS) entry which is preliminary data.</text>
</comment>
<accession>A0A369LF83</accession>
<name>A0A369LF83_9ACTN</name>
<proteinExistence type="predicted"/>